<evidence type="ECO:0000313" key="1">
    <source>
        <dbReference type="EMBL" id="TQD85771.1"/>
    </source>
</evidence>
<evidence type="ECO:0000313" key="2">
    <source>
        <dbReference type="Proteomes" id="UP000315295"/>
    </source>
</evidence>
<keyword evidence="2" id="KW-1185">Reference proteome</keyword>
<organism evidence="1 2">
    <name type="scientific">Malus baccata</name>
    <name type="common">Siberian crab apple</name>
    <name type="synonym">Pyrus baccata</name>
    <dbReference type="NCBI Taxonomy" id="106549"/>
    <lineage>
        <taxon>Eukaryota</taxon>
        <taxon>Viridiplantae</taxon>
        <taxon>Streptophyta</taxon>
        <taxon>Embryophyta</taxon>
        <taxon>Tracheophyta</taxon>
        <taxon>Spermatophyta</taxon>
        <taxon>Magnoliopsida</taxon>
        <taxon>eudicotyledons</taxon>
        <taxon>Gunneridae</taxon>
        <taxon>Pentapetalae</taxon>
        <taxon>rosids</taxon>
        <taxon>fabids</taxon>
        <taxon>Rosales</taxon>
        <taxon>Rosaceae</taxon>
        <taxon>Amygdaloideae</taxon>
        <taxon>Maleae</taxon>
        <taxon>Malus</taxon>
    </lineage>
</organism>
<comment type="caution">
    <text evidence="1">The sequence shown here is derived from an EMBL/GenBank/DDBJ whole genome shotgun (WGS) entry which is preliminary data.</text>
</comment>
<dbReference type="AlphaFoldDB" id="A0A540LH21"/>
<proteinExistence type="predicted"/>
<accession>A0A540LH21</accession>
<dbReference type="EMBL" id="VIEB01000587">
    <property type="protein sequence ID" value="TQD85771.1"/>
    <property type="molecule type" value="Genomic_DNA"/>
</dbReference>
<dbReference type="Proteomes" id="UP000315295">
    <property type="component" value="Unassembled WGS sequence"/>
</dbReference>
<sequence>MGTALAEGYTKELAERSEQWAFQRSTCSKKFTFNGMRWLNNSIGSIASFPDTSFEELTLIEDAGLQVMTETLDHILDRRPDRVYWGMENARHLDIGLIFFQR</sequence>
<protein>
    <submittedName>
        <fullName evidence="1">Uncharacterized protein</fullName>
    </submittedName>
</protein>
<reference evidence="1 2" key="1">
    <citation type="journal article" date="2019" name="G3 (Bethesda)">
        <title>Sequencing of a Wild Apple (Malus baccata) Genome Unravels the Differences Between Cultivated and Wild Apple Species Regarding Disease Resistance and Cold Tolerance.</title>
        <authorList>
            <person name="Chen X."/>
        </authorList>
    </citation>
    <scope>NUCLEOTIDE SEQUENCE [LARGE SCALE GENOMIC DNA]</scope>
    <source>
        <strain evidence="2">cv. Shandingzi</strain>
        <tissue evidence="1">Leaves</tissue>
    </source>
</reference>
<name>A0A540LH21_MALBA</name>
<gene>
    <name evidence="1" type="ORF">C1H46_028687</name>
</gene>